<evidence type="ECO:0000313" key="2">
    <source>
        <dbReference type="Proteomes" id="UP000324800"/>
    </source>
</evidence>
<reference evidence="1 2" key="1">
    <citation type="submission" date="2019-03" db="EMBL/GenBank/DDBJ databases">
        <title>Single cell metagenomics reveals metabolic interactions within the superorganism composed of flagellate Streblomastix strix and complex community of Bacteroidetes bacteria on its surface.</title>
        <authorList>
            <person name="Treitli S.C."/>
            <person name="Kolisko M."/>
            <person name="Husnik F."/>
            <person name="Keeling P."/>
            <person name="Hampl V."/>
        </authorList>
    </citation>
    <scope>NUCLEOTIDE SEQUENCE [LARGE SCALE GENOMIC DNA]</scope>
    <source>
        <strain evidence="1">ST1C</strain>
    </source>
</reference>
<organism evidence="1 2">
    <name type="scientific">Streblomastix strix</name>
    <dbReference type="NCBI Taxonomy" id="222440"/>
    <lineage>
        <taxon>Eukaryota</taxon>
        <taxon>Metamonada</taxon>
        <taxon>Preaxostyla</taxon>
        <taxon>Oxymonadida</taxon>
        <taxon>Streblomastigidae</taxon>
        <taxon>Streblomastix</taxon>
    </lineage>
</organism>
<proteinExistence type="predicted"/>
<evidence type="ECO:0000313" key="1">
    <source>
        <dbReference type="EMBL" id="KAA6353424.1"/>
    </source>
</evidence>
<feature type="non-terminal residue" evidence="1">
    <location>
        <position position="55"/>
    </location>
</feature>
<sequence>MQTAFKMADIGHKVKAEKLVASEMTEAFNKILNRVESDNVMASGPRPPMKRRVTK</sequence>
<dbReference type="Proteomes" id="UP000324800">
    <property type="component" value="Unassembled WGS sequence"/>
</dbReference>
<comment type="caution">
    <text evidence="1">The sequence shown here is derived from an EMBL/GenBank/DDBJ whole genome shotgun (WGS) entry which is preliminary data.</text>
</comment>
<name>A0A5J4T512_9EUKA</name>
<gene>
    <name evidence="1" type="ORF">EZS28_051048</name>
</gene>
<protein>
    <submittedName>
        <fullName evidence="1">Uncharacterized protein</fullName>
    </submittedName>
</protein>
<dbReference type="EMBL" id="SNRW01038142">
    <property type="protein sequence ID" value="KAA6353424.1"/>
    <property type="molecule type" value="Genomic_DNA"/>
</dbReference>
<dbReference type="AlphaFoldDB" id="A0A5J4T512"/>
<accession>A0A5J4T512</accession>